<dbReference type="PANTHER" id="PTHR11777:SF9">
    <property type="entry name" value="ALANINE--TRNA LIGASE, CYTOPLASMIC"/>
    <property type="match status" value="1"/>
</dbReference>
<keyword evidence="3 14" id="KW-0820">tRNA-binding</keyword>
<protein>
    <recommendedName>
        <fullName evidence="14">Alanine--tRNA ligase</fullName>
        <ecNumber evidence="14">6.1.1.7</ecNumber>
    </recommendedName>
    <alternativeName>
        <fullName evidence="14">Alanyl-tRNA synthetase</fullName>
        <shortName evidence="14">AlaRS</shortName>
    </alternativeName>
</protein>
<dbReference type="Gene3D" id="3.10.310.40">
    <property type="match status" value="1"/>
</dbReference>
<dbReference type="PRINTS" id="PR00980">
    <property type="entry name" value="TRNASYNTHALA"/>
</dbReference>
<feature type="domain" description="Alanyl-transfer RNA synthetases family profile" evidence="16">
    <location>
        <begin position="4"/>
        <end position="712"/>
    </location>
</feature>
<dbReference type="Gene3D" id="2.40.30.130">
    <property type="match status" value="1"/>
</dbReference>
<comment type="domain">
    <text evidence="14">Consists of three domains; the N-terminal catalytic domain, the editing domain and the C-terminal C-Ala domain. The editing domain removes incorrectly charged amino acids, while the C-Ala domain, along with tRNA(Ala), serves as a bridge to cooperatively bring together the editing and aminoacylation centers thus stimulating deacylation of misacylated tRNAs.</text>
</comment>
<keyword evidence="18" id="KW-1185">Reference proteome</keyword>
<comment type="catalytic activity">
    <reaction evidence="13 14">
        <text>tRNA(Ala) + L-alanine + ATP = L-alanyl-tRNA(Ala) + AMP + diphosphate</text>
        <dbReference type="Rhea" id="RHEA:12540"/>
        <dbReference type="Rhea" id="RHEA-COMP:9657"/>
        <dbReference type="Rhea" id="RHEA-COMP:9923"/>
        <dbReference type="ChEBI" id="CHEBI:30616"/>
        <dbReference type="ChEBI" id="CHEBI:33019"/>
        <dbReference type="ChEBI" id="CHEBI:57972"/>
        <dbReference type="ChEBI" id="CHEBI:78442"/>
        <dbReference type="ChEBI" id="CHEBI:78497"/>
        <dbReference type="ChEBI" id="CHEBI:456215"/>
        <dbReference type="EC" id="6.1.1.7"/>
    </reaction>
</comment>
<dbReference type="SMART" id="SM00863">
    <property type="entry name" value="tRNA_SAD"/>
    <property type="match status" value="1"/>
</dbReference>
<dbReference type="Pfam" id="PF07973">
    <property type="entry name" value="tRNA_SAD"/>
    <property type="match status" value="1"/>
</dbReference>
<evidence type="ECO:0000256" key="14">
    <source>
        <dbReference type="HAMAP-Rule" id="MF_00036"/>
    </source>
</evidence>
<dbReference type="InterPro" id="IPR018162">
    <property type="entry name" value="Ala-tRNA-ligase_IIc_anticod-bd"/>
</dbReference>
<dbReference type="Pfam" id="PF02272">
    <property type="entry name" value="DHHA1"/>
    <property type="match status" value="1"/>
</dbReference>
<dbReference type="CDD" id="cd00673">
    <property type="entry name" value="AlaRS_core"/>
    <property type="match status" value="1"/>
</dbReference>
<dbReference type="GO" id="GO:0005524">
    <property type="term" value="F:ATP binding"/>
    <property type="evidence" value="ECO:0007669"/>
    <property type="project" value="UniProtKB-UniRule"/>
</dbReference>
<evidence type="ECO:0000256" key="10">
    <source>
        <dbReference type="ARBA" id="ARBA00022917"/>
    </source>
</evidence>
<dbReference type="HAMAP" id="MF_00036_B">
    <property type="entry name" value="Ala_tRNA_synth_B"/>
    <property type="match status" value="1"/>
</dbReference>
<dbReference type="Gene3D" id="6.10.250.550">
    <property type="match status" value="1"/>
</dbReference>
<dbReference type="SUPFAM" id="SSF55186">
    <property type="entry name" value="ThrRS/AlaRS common domain"/>
    <property type="match status" value="1"/>
</dbReference>
<dbReference type="GO" id="GO:0140096">
    <property type="term" value="F:catalytic activity, acting on a protein"/>
    <property type="evidence" value="ECO:0007669"/>
    <property type="project" value="UniProtKB-ARBA"/>
</dbReference>
<dbReference type="GO" id="GO:0016740">
    <property type="term" value="F:transferase activity"/>
    <property type="evidence" value="ECO:0007669"/>
    <property type="project" value="UniProtKB-ARBA"/>
</dbReference>
<dbReference type="InterPro" id="IPR018163">
    <property type="entry name" value="Thr/Ala-tRNA-synth_IIc_edit"/>
</dbReference>
<evidence type="ECO:0000256" key="1">
    <source>
        <dbReference type="ARBA" id="ARBA00008226"/>
    </source>
</evidence>
<dbReference type="Proteomes" id="UP000281771">
    <property type="component" value="Unassembled WGS sequence"/>
</dbReference>
<dbReference type="SUPFAM" id="SSF50447">
    <property type="entry name" value="Translation proteins"/>
    <property type="match status" value="1"/>
</dbReference>
<reference evidence="17 18" key="1">
    <citation type="submission" date="2018-11" db="EMBL/GenBank/DDBJ databases">
        <title>Genomes From Bacteria Associated with the Canine Oral Cavity: a Test Case for Automated Genome-Based Taxonomic Assignment.</title>
        <authorList>
            <person name="Coil D.A."/>
            <person name="Jospin G."/>
            <person name="Darling A.E."/>
            <person name="Wallis C."/>
            <person name="Davis I.J."/>
            <person name="Harris S."/>
            <person name="Eisen J.A."/>
            <person name="Holcombe L.J."/>
            <person name="O'Flynn C."/>
        </authorList>
    </citation>
    <scope>NUCLEOTIDE SEQUENCE [LARGE SCALE GENOMIC DNA]</scope>
    <source>
        <strain evidence="17 18">OH4621_COT-116</strain>
    </source>
</reference>
<dbReference type="FunFam" id="3.30.980.10:FF:000004">
    <property type="entry name" value="Alanine--tRNA ligase, cytoplasmic"/>
    <property type="match status" value="1"/>
</dbReference>
<evidence type="ECO:0000256" key="6">
    <source>
        <dbReference type="ARBA" id="ARBA00022741"/>
    </source>
</evidence>
<dbReference type="EC" id="6.1.1.7" evidence="14"/>
<dbReference type="InterPro" id="IPR050058">
    <property type="entry name" value="Ala-tRNA_ligase"/>
</dbReference>
<keyword evidence="2 14" id="KW-0963">Cytoplasm</keyword>
<keyword evidence="9 14" id="KW-0694">RNA-binding</keyword>
<dbReference type="GO" id="GO:0005829">
    <property type="term" value="C:cytosol"/>
    <property type="evidence" value="ECO:0007669"/>
    <property type="project" value="TreeGrafter"/>
</dbReference>
<dbReference type="GO" id="GO:0002161">
    <property type="term" value="F:aminoacyl-tRNA deacylase activity"/>
    <property type="evidence" value="ECO:0007669"/>
    <property type="project" value="TreeGrafter"/>
</dbReference>
<dbReference type="InterPro" id="IPR018165">
    <property type="entry name" value="Ala-tRNA-synth_IIc_core"/>
</dbReference>
<keyword evidence="7 14" id="KW-0862">Zinc</keyword>
<evidence type="ECO:0000256" key="15">
    <source>
        <dbReference type="SAM" id="Coils"/>
    </source>
</evidence>
<evidence type="ECO:0000259" key="16">
    <source>
        <dbReference type="PROSITE" id="PS50860"/>
    </source>
</evidence>
<comment type="cofactor">
    <cofactor evidence="14">
        <name>Zn(2+)</name>
        <dbReference type="ChEBI" id="CHEBI:29105"/>
    </cofactor>
    <text evidence="14">Binds 1 zinc ion per subunit.</text>
</comment>
<dbReference type="AlphaFoldDB" id="A0A3P1VEE8"/>
<feature type="coiled-coil region" evidence="15">
    <location>
        <begin position="736"/>
        <end position="763"/>
    </location>
</feature>
<keyword evidence="5 14" id="KW-0479">Metal-binding</keyword>
<evidence type="ECO:0000313" key="18">
    <source>
        <dbReference type="Proteomes" id="UP000281771"/>
    </source>
</evidence>
<keyword evidence="15" id="KW-0175">Coiled coil</keyword>
<evidence type="ECO:0000256" key="3">
    <source>
        <dbReference type="ARBA" id="ARBA00022555"/>
    </source>
</evidence>
<dbReference type="GO" id="GO:0008270">
    <property type="term" value="F:zinc ion binding"/>
    <property type="evidence" value="ECO:0007669"/>
    <property type="project" value="UniProtKB-UniRule"/>
</dbReference>
<evidence type="ECO:0000256" key="12">
    <source>
        <dbReference type="ARBA" id="ARBA00024779"/>
    </source>
</evidence>
<keyword evidence="4 14" id="KW-0436">Ligase</keyword>
<dbReference type="EMBL" id="RQZA01000001">
    <property type="protein sequence ID" value="RRD32592.1"/>
    <property type="molecule type" value="Genomic_DNA"/>
</dbReference>
<evidence type="ECO:0000256" key="13">
    <source>
        <dbReference type="ARBA" id="ARBA00048300"/>
    </source>
</evidence>
<dbReference type="FunFam" id="3.10.310.40:FF:000001">
    <property type="entry name" value="Alanine--tRNA ligase"/>
    <property type="match status" value="1"/>
</dbReference>
<comment type="similarity">
    <text evidence="1 14">Belongs to the class-II aminoacyl-tRNA synthetase family.</text>
</comment>
<dbReference type="FunFam" id="3.30.930.10:FF:000046">
    <property type="entry name" value="Alanine--tRNA ligase"/>
    <property type="match status" value="1"/>
</dbReference>
<dbReference type="SUPFAM" id="SSF55681">
    <property type="entry name" value="Class II aaRS and biotin synthetases"/>
    <property type="match status" value="1"/>
</dbReference>
<keyword evidence="10 14" id="KW-0648">Protein biosynthesis</keyword>
<evidence type="ECO:0000256" key="8">
    <source>
        <dbReference type="ARBA" id="ARBA00022840"/>
    </source>
</evidence>
<evidence type="ECO:0000256" key="2">
    <source>
        <dbReference type="ARBA" id="ARBA00022490"/>
    </source>
</evidence>
<comment type="subcellular location">
    <subcellularLocation>
        <location evidence="14">Cytoplasm</location>
    </subcellularLocation>
</comment>
<feature type="binding site" evidence="14">
    <location>
        <position position="673"/>
    </location>
    <ligand>
        <name>Zn(2+)</name>
        <dbReference type="ChEBI" id="CHEBI:29105"/>
    </ligand>
</feature>
<keyword evidence="11 14" id="KW-0030">Aminoacyl-tRNA synthetase</keyword>
<dbReference type="GO" id="GO:0000049">
    <property type="term" value="F:tRNA binding"/>
    <property type="evidence" value="ECO:0007669"/>
    <property type="project" value="UniProtKB-KW"/>
</dbReference>
<dbReference type="Pfam" id="PF01411">
    <property type="entry name" value="tRNA-synt_2c"/>
    <property type="match status" value="1"/>
</dbReference>
<keyword evidence="8 14" id="KW-0067">ATP-binding</keyword>
<comment type="function">
    <text evidence="12 14">Catalyzes the attachment of alanine to tRNA(Ala) in a two-step reaction: alanine is first activated by ATP to form Ala-AMP and then transferred to the acceptor end of tRNA(Ala). Also edits incorrectly charged Ser-tRNA(Ala) and Gly-tRNA(Ala) via its editing domain.</text>
</comment>
<dbReference type="InterPro" id="IPR012947">
    <property type="entry name" value="tRNA_SAD"/>
</dbReference>
<comment type="caution">
    <text evidence="17">The sequence shown here is derived from an EMBL/GenBank/DDBJ whole genome shotgun (WGS) entry which is preliminary data.</text>
</comment>
<dbReference type="RefSeq" id="WP_124775701.1">
    <property type="nucleotide sequence ID" value="NZ_RQZA01000001.1"/>
</dbReference>
<dbReference type="Gene3D" id="3.30.980.10">
    <property type="entry name" value="Threonyl-trna Synthetase, Chain A, domain 2"/>
    <property type="match status" value="1"/>
</dbReference>
<dbReference type="InterPro" id="IPR023033">
    <property type="entry name" value="Ala_tRNA_ligase_euk/bac"/>
</dbReference>
<dbReference type="InterPro" id="IPR002318">
    <property type="entry name" value="Ala-tRNA-lgiase_IIc"/>
</dbReference>
<dbReference type="Gene3D" id="3.30.54.20">
    <property type="match status" value="1"/>
</dbReference>
<dbReference type="Gene3D" id="3.30.930.10">
    <property type="entry name" value="Bira Bifunctional Protein, Domain 2"/>
    <property type="match status" value="1"/>
</dbReference>
<dbReference type="STRING" id="1123309.GCA_000377005_01673"/>
<dbReference type="SUPFAM" id="SSF101353">
    <property type="entry name" value="Putative anticodon-binding domain of alanyl-tRNA synthetase (AlaRS)"/>
    <property type="match status" value="1"/>
</dbReference>
<feature type="binding site" evidence="14">
    <location>
        <position position="669"/>
    </location>
    <ligand>
        <name>Zn(2+)</name>
        <dbReference type="ChEBI" id="CHEBI:29105"/>
    </ligand>
</feature>
<gene>
    <name evidence="14" type="primary">alaS</name>
    <name evidence="17" type="ORF">EII38_02315</name>
</gene>
<feature type="binding site" evidence="14">
    <location>
        <position position="571"/>
    </location>
    <ligand>
        <name>Zn(2+)</name>
        <dbReference type="ChEBI" id="CHEBI:29105"/>
    </ligand>
</feature>
<evidence type="ECO:0000256" key="9">
    <source>
        <dbReference type="ARBA" id="ARBA00022884"/>
    </source>
</evidence>
<organism evidence="17 18">
    <name type="scientific">Streptococcus minor</name>
    <dbReference type="NCBI Taxonomy" id="229549"/>
    <lineage>
        <taxon>Bacteria</taxon>
        <taxon>Bacillati</taxon>
        <taxon>Bacillota</taxon>
        <taxon>Bacilli</taxon>
        <taxon>Lactobacillales</taxon>
        <taxon>Streptococcaceae</taxon>
        <taxon>Streptococcus</taxon>
    </lineage>
</organism>
<dbReference type="FunFam" id="3.30.54.20:FF:000001">
    <property type="entry name" value="Alanine--tRNA ligase"/>
    <property type="match status" value="1"/>
</dbReference>
<evidence type="ECO:0000256" key="11">
    <source>
        <dbReference type="ARBA" id="ARBA00023146"/>
    </source>
</evidence>
<evidence type="ECO:0000256" key="5">
    <source>
        <dbReference type="ARBA" id="ARBA00022723"/>
    </source>
</evidence>
<dbReference type="PANTHER" id="PTHR11777">
    <property type="entry name" value="ALANYL-TRNA SYNTHETASE"/>
    <property type="match status" value="1"/>
</dbReference>
<dbReference type="GO" id="GO:0006419">
    <property type="term" value="P:alanyl-tRNA aminoacylation"/>
    <property type="evidence" value="ECO:0007669"/>
    <property type="project" value="UniProtKB-UniRule"/>
</dbReference>
<proteinExistence type="inferred from homology"/>
<feature type="binding site" evidence="14">
    <location>
        <position position="567"/>
    </location>
    <ligand>
        <name>Zn(2+)</name>
        <dbReference type="ChEBI" id="CHEBI:29105"/>
    </ligand>
</feature>
<evidence type="ECO:0000256" key="4">
    <source>
        <dbReference type="ARBA" id="ARBA00022598"/>
    </source>
</evidence>
<dbReference type="InterPro" id="IPR009000">
    <property type="entry name" value="Transl_B-barrel_sf"/>
</dbReference>
<dbReference type="InterPro" id="IPR003156">
    <property type="entry name" value="DHHA1_dom"/>
</dbReference>
<accession>A0A3P1VEE8</accession>
<sequence>MKQMSSAQIRQMWLDFWKSKGHSVEPSANLVPVNDPTLLWINSGVATLKKYFDGSVIPENPRITNAQKSIRTNDIENVGKTARHHTMFEMLGNFSIGDYFRDEAIEWGYELLTSPDWFAFPKDKLYMTYYPDDTESYNRWIACGVDSSHLIPLEGNFWEIGAGPSGPDTEIFFDRGPEFDPENIGIRLLEEDLENDRYIEIWNIVLSQFNADPAVPRSEYKELPNKNIDTGAGLERFAAVIQGAKTNFETDLFMPIIREVEKISGKTYDPDGDNMSFKVIADHIRALSFAIGDGALPGNEGRGYVLRRLLRRAVMHGRRLGVNETFLYKLVATVGQIMESYYPEVLEKRSFIEKIIKREEETFARTIDAGSGHLDHLLAQLKEAGKDTLEGKDIFKLYDTYGFPVELTEEMAEDQGFKIDHEGFKVAMKEQQERARASVVKGGSMGMQNETLAGIVEPSTFDYEKEVLDSTLSVIITDNERSEVVSEGQALLVFAQTPFYAEMGGQVADHGVIKNTKGDIVARVTDVQKAPNGQALHTVEVLASLAVGTNYTLEIDSQRRRSVEKNHTATHLLHAALHNIIGEHATQAGSLNDEEVLRFDFTHFEAVTADELRQIEEEVNQQIWNAIPIETVETDIETAKAMGAMALFGEKYGKNVRVVKIGDYSIELCGGTHLANTSEIGLFKIVKEEGIGSGTRRLFAVTGKQAFEAYRTQEDALKEVAKAVKAPQLKDAPGKVVALVEQVRDLQKEVAELKEKAAAAAAGDVFKDIKEANGLRYIASQVSVSDAGALRTFADNWKQKDYSDVLVLVATIGEKVNVLVASKSKDAHAGNIIKNLAPIVSGRGGGKPDMAMAGGSDASKIQELLAAVAEYV</sequence>
<name>A0A3P1VEE8_9STRE</name>
<keyword evidence="6 14" id="KW-0547">Nucleotide-binding</keyword>
<dbReference type="PROSITE" id="PS50860">
    <property type="entry name" value="AA_TRNA_LIGASE_II_ALA"/>
    <property type="match status" value="1"/>
</dbReference>
<dbReference type="InterPro" id="IPR045864">
    <property type="entry name" value="aa-tRNA-synth_II/BPL/LPL"/>
</dbReference>
<dbReference type="GO" id="GO:0004813">
    <property type="term" value="F:alanine-tRNA ligase activity"/>
    <property type="evidence" value="ECO:0007669"/>
    <property type="project" value="UniProtKB-UniRule"/>
</dbReference>
<evidence type="ECO:0000256" key="7">
    <source>
        <dbReference type="ARBA" id="ARBA00022833"/>
    </source>
</evidence>
<dbReference type="InterPro" id="IPR018164">
    <property type="entry name" value="Ala-tRNA-synth_IIc_N"/>
</dbReference>
<evidence type="ECO:0000313" key="17">
    <source>
        <dbReference type="EMBL" id="RRD32592.1"/>
    </source>
</evidence>
<dbReference type="NCBIfam" id="TIGR00344">
    <property type="entry name" value="alaS"/>
    <property type="match status" value="1"/>
</dbReference>